<dbReference type="Pfam" id="PF13948">
    <property type="entry name" value="DUF4215"/>
    <property type="match status" value="4"/>
</dbReference>
<dbReference type="SMART" id="SM00261">
    <property type="entry name" value="FU"/>
    <property type="match status" value="4"/>
</dbReference>
<feature type="transmembrane region" description="Helical" evidence="4">
    <location>
        <begin position="1043"/>
        <end position="1062"/>
    </location>
</feature>
<dbReference type="NCBIfam" id="TIGR02232">
    <property type="entry name" value="myxo_disulf_rpt"/>
    <property type="match status" value="4"/>
</dbReference>
<accession>A0A8S1RJ10</accession>
<keyword evidence="4" id="KW-0472">Membrane</keyword>
<sequence length="1378" mass="160817">MFVWFHHFQFLVIIVEAYYLQHFITSSISGDEGWLIKNPYNGVSVHTFICGGTIMFGGYQIFGCFSSTKTSIMKYFSLPPHYQVLIDIYFWKIDNWPSNQYFNISIDQYTHSWYFLDNTGGTNICGGSGTDYSTSFYNNYNQHTLNSIIVEFIADCDNTNFWGITDIRITLYECYLGCQFCLDSTNDCIQWILWKSYFDQQNLDNGLEGWIKNNRFGQFTYSTNDFQYKMIILNQWDSAIKYLTIPDHRTLIIQFRIENLSVVPLRVRVYINDEYKYGLVSQNTYVDYRTPQIEDNKNSIKLEIYSVDGQVCIRELQIILQGPINLHSCFDDNLIPFDGCFNNQESCVEGCQFCIKAECLMCDSKWNFNLENKDCQPQCGDQFITGNEQCDDGNDIPYDGCHKCYFSCPLQCINCLFGKCQTCTSDYQYLNGICIQNYYNLPIDSLNEVQLHINQLSNYQLPICGDAKVQQNEQCDDGNNFPNDGCYNCTFQCIINCLLCNFGVCQNCIPNYELINYQCLDKKTQFESVICDTSDDYLNKNFILQYTFKSSDFDNYQHDLCDIGIQKINYQIEIQQLSCSLFCETCYFGQCKKCKADHFLLKNECFSQITKGVLLFEDGIHESYIEIGCYKCGNSCQIQCLQCLDNSYCLFCIQGWSLMNGICIEKCGDNQVALYSQEECDSNQNDCLNCRLICPENCKFCIKSQECLICNEQYIMINNKCQQSCLTGCKKCIEGICYDNCLNGELNIDGICYSICGDGIQQQKEQCDDGNSIQFDGCYKCEYSCPLYCQNCFEGICYECQSYFQLIDNTCYDGCGSGIKAYNEECDDGNIIELDGCSSTCQIELQYKCQEISFSYSDCQYSPSPYMIITFLNQTYNKYYLEITFSQAIYFNENYLLQTLFNFSIDQLSITDYSIKLQSNYQPLINSILHFVFSIEIQFFNSTNSSLINLNIQLNNQAFNQEDIELLNPSQQIFLKQSLSMSQSDIQKTIQLTQSQEIMIITQGIAGVFVLISGNFQIFVEILDNLQYQSYFKYINIIYPENLYIFFESTTLISILPIFHYFNIDHLYSQFLFQDFIESYAKLKFYNLNAHLITNLEFFFIQVISTILFVVILKTVTYISFKIIYKIQTQHLLVLKLRSFKSKQLILVLNWIYNFFHQIQVFIYEFYQNGLIDLLLANAWDLLFKAFLQLESSQYQDVISLIQIALSYIILAASATFITYSIKRFYSKKEYKINYKYKAVYLLKQFLFCYFLICYQSNQVIQLLLLTTTNMIYLIALIFIEFNLQKLDKIQLVILEISILSFMFSSIFHLQDYRYLISEENKILLGFAQIYLLISSLLGIFIKQIIMIYQLIKKRCLKKRKRNSVFKKATHLIFEAVM</sequence>
<evidence type="ECO:0000256" key="2">
    <source>
        <dbReference type="ARBA" id="ARBA00022737"/>
    </source>
</evidence>
<evidence type="ECO:0000256" key="4">
    <source>
        <dbReference type="SAM" id="Phobius"/>
    </source>
</evidence>
<feature type="transmembrane region" description="Helical" evidence="4">
    <location>
        <begin position="998"/>
        <end position="1023"/>
    </location>
</feature>
<organism evidence="6 7">
    <name type="scientific">Paramecium sonneborni</name>
    <dbReference type="NCBI Taxonomy" id="65129"/>
    <lineage>
        <taxon>Eukaryota</taxon>
        <taxon>Sar</taxon>
        <taxon>Alveolata</taxon>
        <taxon>Ciliophora</taxon>
        <taxon>Intramacronucleata</taxon>
        <taxon>Oligohymenophorea</taxon>
        <taxon>Peniculida</taxon>
        <taxon>Parameciidae</taxon>
        <taxon>Paramecium</taxon>
    </lineage>
</organism>
<feature type="chain" id="PRO_5035725299" evidence="5">
    <location>
        <begin position="18"/>
        <end position="1378"/>
    </location>
</feature>
<feature type="transmembrane region" description="Helical" evidence="4">
    <location>
        <begin position="1145"/>
        <end position="1167"/>
    </location>
</feature>
<dbReference type="PANTHER" id="PTHR39767">
    <property type="entry name" value="CALCIUM/CALMODULIN-BINDING MEMBRANE PROTEIN PCM4-RELATED"/>
    <property type="match status" value="1"/>
</dbReference>
<keyword evidence="3" id="KW-1015">Disulfide bond</keyword>
<dbReference type="InterPro" id="IPR011936">
    <property type="entry name" value="Myxo_disulph_rpt"/>
</dbReference>
<feature type="transmembrane region" description="Helical" evidence="4">
    <location>
        <begin position="1292"/>
        <end position="1310"/>
    </location>
</feature>
<dbReference type="OrthoDB" id="409374at2759"/>
<keyword evidence="4" id="KW-0812">Transmembrane</keyword>
<dbReference type="EMBL" id="CAJJDN010000175">
    <property type="protein sequence ID" value="CAD8127283.1"/>
    <property type="molecule type" value="Genomic_DNA"/>
</dbReference>
<feature type="transmembrane region" description="Helical" evidence="4">
    <location>
        <begin position="1098"/>
        <end position="1124"/>
    </location>
</feature>
<reference evidence="6" key="1">
    <citation type="submission" date="2021-01" db="EMBL/GenBank/DDBJ databases">
        <authorList>
            <consortium name="Genoscope - CEA"/>
            <person name="William W."/>
        </authorList>
    </citation>
    <scope>NUCLEOTIDE SEQUENCE</scope>
</reference>
<feature type="transmembrane region" description="Helical" evidence="4">
    <location>
        <begin position="1198"/>
        <end position="1218"/>
    </location>
</feature>
<evidence type="ECO:0000256" key="5">
    <source>
        <dbReference type="SAM" id="SignalP"/>
    </source>
</evidence>
<evidence type="ECO:0000256" key="1">
    <source>
        <dbReference type="ARBA" id="ARBA00022729"/>
    </source>
</evidence>
<evidence type="ECO:0000313" key="7">
    <source>
        <dbReference type="Proteomes" id="UP000692954"/>
    </source>
</evidence>
<feature type="signal peptide" evidence="5">
    <location>
        <begin position="1"/>
        <end position="17"/>
    </location>
</feature>
<name>A0A8S1RJ10_9CILI</name>
<dbReference type="Proteomes" id="UP000692954">
    <property type="component" value="Unassembled WGS sequence"/>
</dbReference>
<dbReference type="PANTHER" id="PTHR39767:SF2">
    <property type="entry name" value="CHROMOSOME UNDETERMINED SCAFFOLD_1, WHOLE GENOME SHOTGUN SEQUENCE"/>
    <property type="match status" value="1"/>
</dbReference>
<keyword evidence="2" id="KW-0677">Repeat</keyword>
<feature type="transmembrane region" description="Helical" evidence="4">
    <location>
        <begin position="1239"/>
        <end position="1255"/>
    </location>
</feature>
<keyword evidence="4" id="KW-1133">Transmembrane helix</keyword>
<dbReference type="InterPro" id="IPR006212">
    <property type="entry name" value="Furin_repeat"/>
</dbReference>
<feature type="transmembrane region" description="Helical" evidence="4">
    <location>
        <begin position="1261"/>
        <end position="1280"/>
    </location>
</feature>
<proteinExistence type="predicted"/>
<comment type="caution">
    <text evidence="6">The sequence shown here is derived from an EMBL/GenBank/DDBJ whole genome shotgun (WGS) entry which is preliminary data.</text>
</comment>
<feature type="transmembrane region" description="Helical" evidence="4">
    <location>
        <begin position="1330"/>
        <end position="1352"/>
    </location>
</feature>
<evidence type="ECO:0000313" key="6">
    <source>
        <dbReference type="EMBL" id="CAD8127283.1"/>
    </source>
</evidence>
<keyword evidence="1 5" id="KW-0732">Signal</keyword>
<gene>
    <name evidence="6" type="ORF">PSON_ATCC_30995.1.T1750006</name>
</gene>
<keyword evidence="7" id="KW-1185">Reference proteome</keyword>
<protein>
    <submittedName>
        <fullName evidence="6">Uncharacterized protein</fullName>
    </submittedName>
</protein>
<evidence type="ECO:0000256" key="3">
    <source>
        <dbReference type="ARBA" id="ARBA00023157"/>
    </source>
</evidence>